<evidence type="ECO:0000256" key="1">
    <source>
        <dbReference type="ARBA" id="ARBA00004141"/>
    </source>
</evidence>
<dbReference type="Proteomes" id="UP000183376">
    <property type="component" value="Chromosome I"/>
</dbReference>
<keyword evidence="4 6" id="KW-1133">Transmembrane helix</keyword>
<evidence type="ECO:0000259" key="7">
    <source>
        <dbReference type="Pfam" id="PF00892"/>
    </source>
</evidence>
<name>A0A1G9TB24_ALLAB</name>
<comment type="subcellular location">
    <subcellularLocation>
        <location evidence="1">Membrane</location>
        <topology evidence="1">Multi-pass membrane protein</topology>
    </subcellularLocation>
</comment>
<dbReference type="InterPro" id="IPR037185">
    <property type="entry name" value="EmrE-like"/>
</dbReference>
<evidence type="ECO:0000313" key="9">
    <source>
        <dbReference type="Proteomes" id="UP000183376"/>
    </source>
</evidence>
<feature type="transmembrane region" description="Helical" evidence="6">
    <location>
        <begin position="253"/>
        <end position="272"/>
    </location>
</feature>
<sequence>MHVSTMSTSTPSSRARGLSTLAAAGVLWGTGGLLGTLLGRVAELSPLAVATYRLGVGGLLIVAFLLVTRRPLPRGRAVWTRIACVGGLAAVFQSSYFASVSLTSVSTATLITIGSSPVLVLLAERALGRRRIDRTAVLTLGLALTGLALLVGIPSGEVSGGALLAGAGFAVLAAAGFATMTLLGARPVAGLDDLTSTGFAFTLGGLVMVPFADLGFTASLSGAGLLAALALLPTAAAYTLYFRGLRGIGASTAAVMALLEPLTGAVLAAVVLGERLGVVGLVGAALLSAAVIVSARRG</sequence>
<comment type="similarity">
    <text evidence="2">Belongs to the EamA transporter family.</text>
</comment>
<feature type="domain" description="EamA" evidence="7">
    <location>
        <begin position="166"/>
        <end position="294"/>
    </location>
</feature>
<dbReference type="InterPro" id="IPR050638">
    <property type="entry name" value="AA-Vitamin_Transporters"/>
</dbReference>
<keyword evidence="9" id="KW-1185">Reference proteome</keyword>
<evidence type="ECO:0000313" key="8">
    <source>
        <dbReference type="EMBL" id="SDM44867.1"/>
    </source>
</evidence>
<reference evidence="8 9" key="1">
    <citation type="submission" date="2016-10" db="EMBL/GenBank/DDBJ databases">
        <authorList>
            <person name="de Groot N.N."/>
        </authorList>
    </citation>
    <scope>NUCLEOTIDE SEQUENCE [LARGE SCALE GENOMIC DNA]</scope>
    <source>
        <strain evidence="8 9">DSM 44149</strain>
    </source>
</reference>
<dbReference type="GO" id="GO:0016020">
    <property type="term" value="C:membrane"/>
    <property type="evidence" value="ECO:0007669"/>
    <property type="project" value="UniProtKB-SubCell"/>
</dbReference>
<gene>
    <name evidence="8" type="ORF">SAMN04489726_1679</name>
</gene>
<evidence type="ECO:0000256" key="3">
    <source>
        <dbReference type="ARBA" id="ARBA00022692"/>
    </source>
</evidence>
<evidence type="ECO:0000256" key="4">
    <source>
        <dbReference type="ARBA" id="ARBA00022989"/>
    </source>
</evidence>
<feature type="transmembrane region" description="Helical" evidence="6">
    <location>
        <begin position="78"/>
        <end position="98"/>
    </location>
</feature>
<evidence type="ECO:0000256" key="5">
    <source>
        <dbReference type="ARBA" id="ARBA00023136"/>
    </source>
</evidence>
<feature type="transmembrane region" description="Helical" evidence="6">
    <location>
        <begin position="194"/>
        <end position="212"/>
    </location>
</feature>
<dbReference type="AlphaFoldDB" id="A0A1G9TB24"/>
<dbReference type="EMBL" id="LT629701">
    <property type="protein sequence ID" value="SDM44867.1"/>
    <property type="molecule type" value="Genomic_DNA"/>
</dbReference>
<dbReference type="InterPro" id="IPR000620">
    <property type="entry name" value="EamA_dom"/>
</dbReference>
<feature type="transmembrane region" description="Helical" evidence="6">
    <location>
        <begin position="161"/>
        <end position="182"/>
    </location>
</feature>
<feature type="transmembrane region" description="Helical" evidence="6">
    <location>
        <begin position="135"/>
        <end position="155"/>
    </location>
</feature>
<evidence type="ECO:0000256" key="6">
    <source>
        <dbReference type="SAM" id="Phobius"/>
    </source>
</evidence>
<keyword evidence="3 6" id="KW-0812">Transmembrane</keyword>
<dbReference type="PANTHER" id="PTHR32322:SF2">
    <property type="entry name" value="EAMA DOMAIN-CONTAINING PROTEIN"/>
    <property type="match status" value="1"/>
</dbReference>
<feature type="transmembrane region" description="Helical" evidence="6">
    <location>
        <begin position="278"/>
        <end position="295"/>
    </location>
</feature>
<protein>
    <submittedName>
        <fullName evidence="8">Drug/metabolite transporter, DME family</fullName>
    </submittedName>
</protein>
<feature type="domain" description="EamA" evidence="7">
    <location>
        <begin position="17"/>
        <end position="151"/>
    </location>
</feature>
<dbReference type="eggNOG" id="COG0697">
    <property type="taxonomic scope" value="Bacteria"/>
</dbReference>
<feature type="transmembrane region" description="Helical" evidence="6">
    <location>
        <begin position="21"/>
        <end position="41"/>
    </location>
</feature>
<dbReference type="PANTHER" id="PTHR32322">
    <property type="entry name" value="INNER MEMBRANE TRANSPORTER"/>
    <property type="match status" value="1"/>
</dbReference>
<evidence type="ECO:0000256" key="2">
    <source>
        <dbReference type="ARBA" id="ARBA00007362"/>
    </source>
</evidence>
<dbReference type="SUPFAM" id="SSF103481">
    <property type="entry name" value="Multidrug resistance efflux transporter EmrE"/>
    <property type="match status" value="2"/>
</dbReference>
<dbReference type="Pfam" id="PF00892">
    <property type="entry name" value="EamA"/>
    <property type="match status" value="2"/>
</dbReference>
<feature type="transmembrane region" description="Helical" evidence="6">
    <location>
        <begin position="104"/>
        <end position="123"/>
    </location>
</feature>
<organism evidence="8 9">
    <name type="scientific">Allokutzneria albata</name>
    <name type="common">Kibdelosporangium albatum</name>
    <dbReference type="NCBI Taxonomy" id="211114"/>
    <lineage>
        <taxon>Bacteria</taxon>
        <taxon>Bacillati</taxon>
        <taxon>Actinomycetota</taxon>
        <taxon>Actinomycetes</taxon>
        <taxon>Pseudonocardiales</taxon>
        <taxon>Pseudonocardiaceae</taxon>
        <taxon>Allokutzneria</taxon>
    </lineage>
</organism>
<feature type="transmembrane region" description="Helical" evidence="6">
    <location>
        <begin position="47"/>
        <end position="66"/>
    </location>
</feature>
<proteinExistence type="inferred from homology"/>
<feature type="transmembrane region" description="Helical" evidence="6">
    <location>
        <begin position="218"/>
        <end position="241"/>
    </location>
</feature>
<keyword evidence="5 6" id="KW-0472">Membrane</keyword>
<dbReference type="STRING" id="211114.SAMN04489726_1679"/>
<accession>A0A1G9TB24</accession>